<evidence type="ECO:0000256" key="3">
    <source>
        <dbReference type="ARBA" id="ARBA00022737"/>
    </source>
</evidence>
<reference evidence="4" key="1">
    <citation type="submission" date="2021-04" db="EMBL/GenBank/DDBJ databases">
        <authorList>
            <person name="Chebbi M.A.C M."/>
        </authorList>
    </citation>
    <scope>NUCLEOTIDE SEQUENCE</scope>
</reference>
<protein>
    <submittedName>
        <fullName evidence="4">Similar to adgra3: Adhesion G protein-coupled receptor A3 (Danio rerio)</fullName>
    </submittedName>
</protein>
<accession>A0A8J2HGL0</accession>
<evidence type="ECO:0000313" key="4">
    <source>
        <dbReference type="EMBL" id="CAG5093742.1"/>
    </source>
</evidence>
<gene>
    <name evidence="4" type="ORF">HICCMSTLAB_LOCUS7068</name>
</gene>
<dbReference type="InterPro" id="IPR050541">
    <property type="entry name" value="LRR_TM_domain-containing"/>
</dbReference>
<dbReference type="InterPro" id="IPR003591">
    <property type="entry name" value="Leu-rich_rpt_typical-subtyp"/>
</dbReference>
<keyword evidence="1" id="KW-0433">Leucine-rich repeat</keyword>
<comment type="caution">
    <text evidence="4">The sequence shown here is derived from an EMBL/GenBank/DDBJ whole genome shotgun (WGS) entry which is preliminary data.</text>
</comment>
<dbReference type="InterPro" id="IPR032675">
    <property type="entry name" value="LRR_dom_sf"/>
</dbReference>
<dbReference type="EMBL" id="CAJNRD030001120">
    <property type="protein sequence ID" value="CAG5093742.1"/>
    <property type="molecule type" value="Genomic_DNA"/>
</dbReference>
<dbReference type="InterPro" id="IPR001611">
    <property type="entry name" value="Leu-rich_rpt"/>
</dbReference>
<keyword evidence="3" id="KW-0677">Repeat</keyword>
<evidence type="ECO:0000256" key="2">
    <source>
        <dbReference type="ARBA" id="ARBA00022729"/>
    </source>
</evidence>
<dbReference type="Pfam" id="PF13855">
    <property type="entry name" value="LRR_8"/>
    <property type="match status" value="1"/>
</dbReference>
<keyword evidence="2" id="KW-0732">Signal</keyword>
<dbReference type="OrthoDB" id="1394818at2759"/>
<dbReference type="AlphaFoldDB" id="A0A8J2HGL0"/>
<dbReference type="Proteomes" id="UP000786811">
    <property type="component" value="Unassembled WGS sequence"/>
</dbReference>
<proteinExistence type="predicted"/>
<evidence type="ECO:0000313" key="5">
    <source>
        <dbReference type="Proteomes" id="UP000786811"/>
    </source>
</evidence>
<dbReference type="PANTHER" id="PTHR24369:SF210">
    <property type="entry name" value="CHAOPTIN-RELATED"/>
    <property type="match status" value="1"/>
</dbReference>
<dbReference type="SMART" id="SM00369">
    <property type="entry name" value="LRR_TYP"/>
    <property type="match status" value="1"/>
</dbReference>
<name>A0A8J2HGL0_COTCN</name>
<keyword evidence="5" id="KW-1185">Reference proteome</keyword>
<organism evidence="4 5">
    <name type="scientific">Cotesia congregata</name>
    <name type="common">Parasitoid wasp</name>
    <name type="synonym">Apanteles congregatus</name>
    <dbReference type="NCBI Taxonomy" id="51543"/>
    <lineage>
        <taxon>Eukaryota</taxon>
        <taxon>Metazoa</taxon>
        <taxon>Ecdysozoa</taxon>
        <taxon>Arthropoda</taxon>
        <taxon>Hexapoda</taxon>
        <taxon>Insecta</taxon>
        <taxon>Pterygota</taxon>
        <taxon>Neoptera</taxon>
        <taxon>Endopterygota</taxon>
        <taxon>Hymenoptera</taxon>
        <taxon>Apocrita</taxon>
        <taxon>Ichneumonoidea</taxon>
        <taxon>Braconidae</taxon>
        <taxon>Microgastrinae</taxon>
        <taxon>Cotesia</taxon>
    </lineage>
</organism>
<sequence>MKKNVVNKKIILQFYSSTEILSVHNFNESINYSYRFSKFKRSINSNFGIFRGLSNLRCLDISNNKLVIIWPGAFDGLRSLKKFLAIDNLLQLVNFQDFENSTTLETIDLSNNKLIYESLKFFYQPGLKEL</sequence>
<dbReference type="Pfam" id="PF00560">
    <property type="entry name" value="LRR_1"/>
    <property type="match status" value="1"/>
</dbReference>
<dbReference type="SUPFAM" id="SSF52058">
    <property type="entry name" value="L domain-like"/>
    <property type="match status" value="1"/>
</dbReference>
<keyword evidence="4" id="KW-0675">Receptor</keyword>
<dbReference type="PANTHER" id="PTHR24369">
    <property type="entry name" value="ANTIGEN BSP, PUTATIVE-RELATED"/>
    <property type="match status" value="1"/>
</dbReference>
<dbReference type="GO" id="GO:0005886">
    <property type="term" value="C:plasma membrane"/>
    <property type="evidence" value="ECO:0007669"/>
    <property type="project" value="TreeGrafter"/>
</dbReference>
<evidence type="ECO:0000256" key="1">
    <source>
        <dbReference type="ARBA" id="ARBA00022614"/>
    </source>
</evidence>
<dbReference type="Gene3D" id="3.80.10.10">
    <property type="entry name" value="Ribonuclease Inhibitor"/>
    <property type="match status" value="1"/>
</dbReference>